<protein>
    <submittedName>
        <fullName evidence="2">Uncharacterized protein</fullName>
    </submittedName>
</protein>
<reference evidence="2 3" key="1">
    <citation type="submission" date="2017-03" db="EMBL/GenBank/DDBJ databases">
        <title>Whole genome sequences of fourteen strains of Bradyrhizobium canariense and one strain of Bradyrhizobium japonicum isolated from Lupinus (Papilionoideae: Genisteae) species in Algeria.</title>
        <authorList>
            <person name="Crovadore J."/>
            <person name="Chekireb D."/>
            <person name="Brachmann A."/>
            <person name="Chablais R."/>
            <person name="Cochard B."/>
            <person name="Lefort F."/>
        </authorList>
    </citation>
    <scope>NUCLEOTIDE SEQUENCE [LARGE SCALE GENOMIC DNA]</scope>
    <source>
        <strain evidence="2 3">UBMA195</strain>
    </source>
</reference>
<dbReference type="EMBL" id="NAFI01000187">
    <property type="protein sequence ID" value="OSJ03202.1"/>
    <property type="molecule type" value="Genomic_DNA"/>
</dbReference>
<dbReference type="Proteomes" id="UP000193553">
    <property type="component" value="Unassembled WGS sequence"/>
</dbReference>
<dbReference type="AlphaFoldDB" id="A0A1X3GDW7"/>
<accession>A0A1X3GDW7</accession>
<feature type="region of interest" description="Disordered" evidence="1">
    <location>
        <begin position="75"/>
        <end position="101"/>
    </location>
</feature>
<sequence>MDDSKFAEFEITREESRGVREEARALRAALRDHRELLRLARVEAAMARAELVAKRANQSPLNGKIDLDQSRRTLGGCFDAMSDKPPAKPEVKPPESDEARRSIIEEYAADLRELTRKLRQKLNS</sequence>
<feature type="compositionally biased region" description="Basic and acidic residues" evidence="1">
    <location>
        <begin position="81"/>
        <end position="101"/>
    </location>
</feature>
<evidence type="ECO:0000313" key="3">
    <source>
        <dbReference type="Proteomes" id="UP000193553"/>
    </source>
</evidence>
<dbReference type="RefSeq" id="WP_085361841.1">
    <property type="nucleotide sequence ID" value="NZ_NAFD01000192.1"/>
</dbReference>
<evidence type="ECO:0000256" key="1">
    <source>
        <dbReference type="SAM" id="MobiDB-lite"/>
    </source>
</evidence>
<comment type="caution">
    <text evidence="2">The sequence shown here is derived from an EMBL/GenBank/DDBJ whole genome shotgun (WGS) entry which is preliminary data.</text>
</comment>
<proteinExistence type="predicted"/>
<organism evidence="2 3">
    <name type="scientific">Bradyrhizobium canariense</name>
    <dbReference type="NCBI Taxonomy" id="255045"/>
    <lineage>
        <taxon>Bacteria</taxon>
        <taxon>Pseudomonadati</taxon>
        <taxon>Pseudomonadota</taxon>
        <taxon>Alphaproteobacteria</taxon>
        <taxon>Hyphomicrobiales</taxon>
        <taxon>Nitrobacteraceae</taxon>
        <taxon>Bradyrhizobium</taxon>
    </lineage>
</organism>
<name>A0A1X3GDW7_9BRAD</name>
<evidence type="ECO:0000313" key="2">
    <source>
        <dbReference type="EMBL" id="OSJ03202.1"/>
    </source>
</evidence>
<gene>
    <name evidence="2" type="ORF">BSZ18_32195</name>
</gene>